<dbReference type="RefSeq" id="WP_110786141.1">
    <property type="nucleotide sequence ID" value="NZ_QKQS01000016.1"/>
</dbReference>
<dbReference type="CDD" id="cd07729">
    <property type="entry name" value="AHL_lactonase_MBL-fold"/>
    <property type="match status" value="1"/>
</dbReference>
<evidence type="ECO:0000259" key="6">
    <source>
        <dbReference type="SMART" id="SM00849"/>
    </source>
</evidence>
<feature type="domain" description="Metallo-beta-lactamase" evidence="6">
    <location>
        <begin position="51"/>
        <end position="251"/>
    </location>
</feature>
<dbReference type="InterPro" id="IPR036866">
    <property type="entry name" value="RibonucZ/Hydroxyglut_hydro"/>
</dbReference>
<dbReference type="AlphaFoldDB" id="A0A323UFP2"/>
<dbReference type="PANTHER" id="PTHR42978:SF7">
    <property type="entry name" value="METALLO-HYDROLASE RV2300C-RELATED"/>
    <property type="match status" value="1"/>
</dbReference>
<evidence type="ECO:0000256" key="1">
    <source>
        <dbReference type="ARBA" id="ARBA00001947"/>
    </source>
</evidence>
<evidence type="ECO:0000313" key="8">
    <source>
        <dbReference type="Proteomes" id="UP000248134"/>
    </source>
</evidence>
<comment type="cofactor">
    <cofactor evidence="1">
        <name>Zn(2+)</name>
        <dbReference type="ChEBI" id="CHEBI:29105"/>
    </cofactor>
</comment>
<dbReference type="GO" id="GO:0046872">
    <property type="term" value="F:metal ion binding"/>
    <property type="evidence" value="ECO:0007669"/>
    <property type="project" value="UniProtKB-KW"/>
</dbReference>
<dbReference type="SUPFAM" id="SSF56281">
    <property type="entry name" value="Metallo-hydrolase/oxidoreductase"/>
    <property type="match status" value="1"/>
</dbReference>
<dbReference type="InterPro" id="IPR051013">
    <property type="entry name" value="MBL_superfamily_lactonases"/>
</dbReference>
<proteinExistence type="inferred from homology"/>
<accession>A0A323UFP2</accession>
<sequence length="282" mass="30978">MVNRPSGTAATSGGAVAQYEIFALRYATMRNRAIFQNFMFPDAHEQASDLDYFVWVIRGEGRTVLVDTGFGEVAAQERNRALTIDPVEALRRFGIDPLAIEDVVITHLHYDHAGNLDSFPNARFHVQDREVSYATGRCMCHRALRHPFSVTDVTTLVRHVYGGRVVFHDGDGQLAPGISLHLIGGHSNGLQVVRVETARGPVVLASDAAHFYDNIIKENPFPIVSNVGEMCEGWRELKRLAGGIDGIVPGHDPLVAALYPAVAGHPDAFMLHQPPQQQLPSK</sequence>
<gene>
    <name evidence="7" type="ORF">DNX69_11540</name>
</gene>
<keyword evidence="3" id="KW-0479">Metal-binding</keyword>
<protein>
    <submittedName>
        <fullName evidence="7">N-acyl homoserine lactonase family protein</fullName>
    </submittedName>
</protein>
<dbReference type="SMART" id="SM00849">
    <property type="entry name" value="Lactamase_B"/>
    <property type="match status" value="1"/>
</dbReference>
<comment type="caution">
    <text evidence="7">The sequence shown here is derived from an EMBL/GenBank/DDBJ whole genome shotgun (WGS) entry which is preliminary data.</text>
</comment>
<dbReference type="OrthoDB" id="9773738at2"/>
<keyword evidence="4" id="KW-0378">Hydrolase</keyword>
<evidence type="ECO:0000256" key="4">
    <source>
        <dbReference type="ARBA" id="ARBA00022801"/>
    </source>
</evidence>
<reference evidence="7 8" key="1">
    <citation type="submission" date="2018-06" db="EMBL/GenBank/DDBJ databases">
        <title>Draft Whole-Genome Sequence of the purple photosynthetic bacterium Rhodospeudomonas palustris XCP.</title>
        <authorList>
            <person name="Rayyan A."/>
            <person name="Meyer T.E."/>
            <person name="Kyndt J.A."/>
        </authorList>
    </citation>
    <scope>NUCLEOTIDE SEQUENCE [LARGE SCALE GENOMIC DNA]</scope>
    <source>
        <strain evidence="7 8">XCP</strain>
    </source>
</reference>
<keyword evidence="5" id="KW-0862">Zinc</keyword>
<organism evidence="7 8">
    <name type="scientific">Rhodopseudomonas palustris</name>
    <dbReference type="NCBI Taxonomy" id="1076"/>
    <lineage>
        <taxon>Bacteria</taxon>
        <taxon>Pseudomonadati</taxon>
        <taxon>Pseudomonadota</taxon>
        <taxon>Alphaproteobacteria</taxon>
        <taxon>Hyphomicrobiales</taxon>
        <taxon>Nitrobacteraceae</taxon>
        <taxon>Rhodopseudomonas</taxon>
    </lineage>
</organism>
<evidence type="ECO:0000256" key="3">
    <source>
        <dbReference type="ARBA" id="ARBA00022723"/>
    </source>
</evidence>
<name>A0A323UFP2_RHOPL</name>
<dbReference type="Pfam" id="PF00753">
    <property type="entry name" value="Lactamase_B"/>
    <property type="match status" value="1"/>
</dbReference>
<dbReference type="EMBL" id="QKQS01000016">
    <property type="protein sequence ID" value="PZA11742.1"/>
    <property type="molecule type" value="Genomic_DNA"/>
</dbReference>
<dbReference type="Gene3D" id="3.60.15.10">
    <property type="entry name" value="Ribonuclease Z/Hydroxyacylglutathione hydrolase-like"/>
    <property type="match status" value="1"/>
</dbReference>
<dbReference type="GO" id="GO:0016787">
    <property type="term" value="F:hydrolase activity"/>
    <property type="evidence" value="ECO:0007669"/>
    <property type="project" value="UniProtKB-KW"/>
</dbReference>
<dbReference type="InterPro" id="IPR001279">
    <property type="entry name" value="Metallo-B-lactamas"/>
</dbReference>
<evidence type="ECO:0000256" key="2">
    <source>
        <dbReference type="ARBA" id="ARBA00007749"/>
    </source>
</evidence>
<dbReference type="Proteomes" id="UP000248134">
    <property type="component" value="Unassembled WGS sequence"/>
</dbReference>
<dbReference type="PANTHER" id="PTHR42978">
    <property type="entry name" value="QUORUM-QUENCHING LACTONASE YTNP-RELATED-RELATED"/>
    <property type="match status" value="1"/>
</dbReference>
<evidence type="ECO:0000256" key="5">
    <source>
        <dbReference type="ARBA" id="ARBA00022833"/>
    </source>
</evidence>
<evidence type="ECO:0000313" key="7">
    <source>
        <dbReference type="EMBL" id="PZA11742.1"/>
    </source>
</evidence>
<comment type="similarity">
    <text evidence="2">Belongs to the metallo-beta-lactamase superfamily.</text>
</comment>